<name>A0A5M3WEQ0_9ACTN</name>
<dbReference type="Gene3D" id="3.30.720.160">
    <property type="entry name" value="Bifunctional DNA primase/polymerase, N-terminal"/>
    <property type="match status" value="1"/>
</dbReference>
<evidence type="ECO:0000313" key="3">
    <source>
        <dbReference type="EMBL" id="GES07454.1"/>
    </source>
</evidence>
<feature type="compositionally biased region" description="Basic and acidic residues" evidence="1">
    <location>
        <begin position="257"/>
        <end position="270"/>
    </location>
</feature>
<accession>A0A5M3WEQ0</accession>
<sequence>MTPLRDTARQAHANGLCLIPAATNGTKQPWPDGASWKRYETARPTPDQLDRWFANGRYDGLGVVCGRISGNLEMLEFEGRAITEGLVKEIGIIANDSGLDDLWARVANGYRETTPSGGVHLLYRVGGPVSKNTKLARRPSTPEELAAWKAQQQADIDKERDRKRKAKRQEKLDQVIRGEQVPQVLIETRGEGGFVVIAPSAGRTHASGRGWALTAGGFDTIPTITPEERDALHRLAAALDQMPAAREEPTQAYTRTARAEGAARDGLRPGDDFNNRTTWDEILISIGWTKTCTRGSVTYWRRAGKDRGVSATTGRNGADNLYVFSTSTVFEAEVPYSKFAAHTLLTEGTVTPATLSAAAKQLYAQGYGTQRSPRPVASSHADLPPHPADDQAYEPDEGDEDDEPDDADWEKGPVRRRGMLPEDFWAARPVLQHIRQAAHARSRSGDIVLGGLLARLSSLLPPELKADTGVGSPASANLFVILLGPSGSGKSSAAWIPRQLLPPPLLLDFLDELPLGSGEGIAEAYMGEREQATGEMFISGPRRGTQKTERVRMQVRHNALFYADEGESFTKQLFGRNGTTVGESIRRAWTGGTIGQFNGNKINTRVIESGSYSLGLVVGFQPETALPLLEDVAAGTPQRFLWVSSTDPSIPEEIVEDPGPLNLTLVRHGFGTNPRVRFAPTLVKAIREEDRARATGAVKLPPLDSHRPLMLVKLSVLLAILENRLNVTEDDWELATIMWRTSCELRDYLLEYGARQIAEDAEKKTRAHIEREVRAHTAKAATEHDVERVARRVAKRVRDAGSMTRGALNKDTASRDRGCLAMAVTLAEARGWLAVEGDALTPGDSMPA</sequence>
<feature type="region of interest" description="Disordered" evidence="1">
    <location>
        <begin position="245"/>
        <end position="270"/>
    </location>
</feature>
<feature type="compositionally biased region" description="Acidic residues" evidence="1">
    <location>
        <begin position="391"/>
        <end position="408"/>
    </location>
</feature>
<dbReference type="InterPro" id="IPR015330">
    <property type="entry name" value="DNA_primase/pol_bifunc_N"/>
</dbReference>
<dbReference type="Pfam" id="PF09250">
    <property type="entry name" value="Prim-Pol"/>
    <property type="match status" value="1"/>
</dbReference>
<dbReference type="AlphaFoldDB" id="A0A5M3WEQ0"/>
<proteinExistence type="predicted"/>
<organism evidence="3 4">
    <name type="scientific">Acrocarpospora macrocephala</name>
    <dbReference type="NCBI Taxonomy" id="150177"/>
    <lineage>
        <taxon>Bacteria</taxon>
        <taxon>Bacillati</taxon>
        <taxon>Actinomycetota</taxon>
        <taxon>Actinomycetes</taxon>
        <taxon>Streptosporangiales</taxon>
        <taxon>Streptosporangiaceae</taxon>
        <taxon>Acrocarpospora</taxon>
    </lineage>
</organism>
<gene>
    <name evidence="3" type="ORF">Amac_010490</name>
</gene>
<dbReference type="SMART" id="SM00943">
    <property type="entry name" value="Prim-Pol"/>
    <property type="match status" value="1"/>
</dbReference>
<feature type="region of interest" description="Disordered" evidence="1">
    <location>
        <begin position="367"/>
        <end position="414"/>
    </location>
</feature>
<keyword evidence="4" id="KW-1185">Reference proteome</keyword>
<evidence type="ECO:0000259" key="2">
    <source>
        <dbReference type="SMART" id="SM00943"/>
    </source>
</evidence>
<dbReference type="RefSeq" id="WP_155353160.1">
    <property type="nucleotide sequence ID" value="NZ_BAAAHL010000012.1"/>
</dbReference>
<comment type="caution">
    <text evidence="3">The sequence shown here is derived from an EMBL/GenBank/DDBJ whole genome shotgun (WGS) entry which is preliminary data.</text>
</comment>
<dbReference type="Proteomes" id="UP000331127">
    <property type="component" value="Unassembled WGS sequence"/>
</dbReference>
<protein>
    <recommendedName>
        <fullName evidence="2">DNA primase/polymerase bifunctional N-terminal domain-containing protein</fullName>
    </recommendedName>
</protein>
<reference evidence="3 4" key="1">
    <citation type="submission" date="2019-10" db="EMBL/GenBank/DDBJ databases">
        <title>Whole genome shotgun sequence of Acrocarpospora macrocephala NBRC 16266.</title>
        <authorList>
            <person name="Ichikawa N."/>
            <person name="Kimura A."/>
            <person name="Kitahashi Y."/>
            <person name="Komaki H."/>
            <person name="Oguchi A."/>
        </authorList>
    </citation>
    <scope>NUCLEOTIDE SEQUENCE [LARGE SCALE GENOMIC DNA]</scope>
    <source>
        <strain evidence="3 4">NBRC 16266</strain>
    </source>
</reference>
<dbReference type="EMBL" id="BLAE01000006">
    <property type="protein sequence ID" value="GES07454.1"/>
    <property type="molecule type" value="Genomic_DNA"/>
</dbReference>
<dbReference type="OrthoDB" id="9763644at2"/>
<dbReference type="SUPFAM" id="SSF56747">
    <property type="entry name" value="Prim-pol domain"/>
    <property type="match status" value="1"/>
</dbReference>
<evidence type="ECO:0000256" key="1">
    <source>
        <dbReference type="SAM" id="MobiDB-lite"/>
    </source>
</evidence>
<feature type="region of interest" description="Disordered" evidence="1">
    <location>
        <begin position="132"/>
        <end position="170"/>
    </location>
</feature>
<evidence type="ECO:0000313" key="4">
    <source>
        <dbReference type="Proteomes" id="UP000331127"/>
    </source>
</evidence>
<feature type="domain" description="DNA primase/polymerase bifunctional N-terminal" evidence="2">
    <location>
        <begin position="8"/>
        <end position="232"/>
    </location>
</feature>